<protein>
    <submittedName>
        <fullName evidence="2">Antitoxin HicB</fullName>
    </submittedName>
</protein>
<comment type="caution">
    <text evidence="2">The sequence shown here is derived from an EMBL/GenBank/DDBJ whole genome shotgun (WGS) entry which is preliminary data.</text>
</comment>
<sequence>MKARTLNYTVIFQKEPEGGYTAFVPLLPGCVTYGKDLPESKKMAREAIGIYIESLEAHKEDIPVEKDVFYSQMNIDFSKLNLTHA</sequence>
<dbReference type="InterPro" id="IPR035069">
    <property type="entry name" value="TTHA1013/TTHA0281-like"/>
</dbReference>
<dbReference type="Gene3D" id="3.30.160.250">
    <property type="match status" value="1"/>
</dbReference>
<reference evidence="2 3" key="1">
    <citation type="journal article" date="2016" name="Nat. Commun.">
        <title>Thousands of microbial genomes shed light on interconnected biogeochemical processes in an aquifer system.</title>
        <authorList>
            <person name="Anantharaman K."/>
            <person name="Brown C.T."/>
            <person name="Hug L.A."/>
            <person name="Sharon I."/>
            <person name="Castelle C.J."/>
            <person name="Probst A.J."/>
            <person name="Thomas B.C."/>
            <person name="Singh A."/>
            <person name="Wilkins M.J."/>
            <person name="Karaoz U."/>
            <person name="Brodie E.L."/>
            <person name="Williams K.H."/>
            <person name="Hubbard S.S."/>
            <person name="Banfield J.F."/>
        </authorList>
    </citation>
    <scope>NUCLEOTIDE SEQUENCE [LARGE SCALE GENOMIC DNA]</scope>
</reference>
<dbReference type="InterPro" id="IPR031807">
    <property type="entry name" value="HicB-like"/>
</dbReference>
<evidence type="ECO:0000313" key="2">
    <source>
        <dbReference type="EMBL" id="OGK16170.1"/>
    </source>
</evidence>
<dbReference type="Pfam" id="PF15919">
    <property type="entry name" value="HicB_lk_antitox"/>
    <property type="match status" value="1"/>
</dbReference>
<name>A0A1F7GB83_9BACT</name>
<dbReference type="EMBL" id="MFZF01000020">
    <property type="protein sequence ID" value="OGK16170.1"/>
    <property type="molecule type" value="Genomic_DNA"/>
</dbReference>
<dbReference type="Proteomes" id="UP000178372">
    <property type="component" value="Unassembled WGS sequence"/>
</dbReference>
<dbReference type="PANTHER" id="PTHR34504:SF2">
    <property type="entry name" value="UPF0150 PROTEIN SSL0259"/>
    <property type="match status" value="1"/>
</dbReference>
<evidence type="ECO:0000259" key="1">
    <source>
        <dbReference type="Pfam" id="PF15919"/>
    </source>
</evidence>
<feature type="domain" description="HicB-like antitoxin of toxin-antitoxin system" evidence="1">
    <location>
        <begin position="8"/>
        <end position="78"/>
    </location>
</feature>
<organism evidence="2 3">
    <name type="scientific">Candidatus Roizmanbacteria bacterium RIFCSPHIGHO2_01_FULL_39_12b</name>
    <dbReference type="NCBI Taxonomy" id="1802030"/>
    <lineage>
        <taxon>Bacteria</taxon>
        <taxon>Candidatus Roizmaniibacteriota</taxon>
    </lineage>
</organism>
<dbReference type="SUPFAM" id="SSF143100">
    <property type="entry name" value="TTHA1013/TTHA0281-like"/>
    <property type="match status" value="1"/>
</dbReference>
<gene>
    <name evidence="2" type="ORF">A2690_01890</name>
</gene>
<proteinExistence type="predicted"/>
<dbReference type="PANTHER" id="PTHR34504">
    <property type="entry name" value="ANTITOXIN HICB"/>
    <property type="match status" value="1"/>
</dbReference>
<dbReference type="InterPro" id="IPR051404">
    <property type="entry name" value="TA_system_antitoxin"/>
</dbReference>
<accession>A0A1F7GB83</accession>
<dbReference type="AlphaFoldDB" id="A0A1F7GB83"/>
<evidence type="ECO:0000313" key="3">
    <source>
        <dbReference type="Proteomes" id="UP000178372"/>
    </source>
</evidence>